<reference evidence="4 5" key="1">
    <citation type="submission" date="2018-11" db="EMBL/GenBank/DDBJ databases">
        <title>Genomic Encyclopedia of Type Strains, Phase IV (KMG-IV): sequencing the most valuable type-strain genomes for metagenomic binning, comparative biology and taxonomic classification.</title>
        <authorList>
            <person name="Goeker M."/>
        </authorList>
    </citation>
    <scope>NUCLEOTIDE SEQUENCE [LARGE SCALE GENOMIC DNA]</scope>
    <source>
        <strain evidence="4 5">DSM 100275</strain>
    </source>
</reference>
<protein>
    <submittedName>
        <fullName evidence="4">Hsp20/alpha crystallin family protein</fullName>
    </submittedName>
</protein>
<dbReference type="CDD" id="cd06464">
    <property type="entry name" value="ACD_sHsps-like"/>
    <property type="match status" value="1"/>
</dbReference>
<dbReference type="AlphaFoldDB" id="A0A3N1XZP8"/>
<dbReference type="OrthoDB" id="9792695at2"/>
<dbReference type="InterPro" id="IPR002068">
    <property type="entry name" value="A-crystallin/Hsp20_dom"/>
</dbReference>
<sequence length="130" mass="14831">MTGRDLESWMWQEALAMLARAERLHRRFFEPAADAAWEPPVDVYETPEAVWIVAALPGVPAERVRLRHEPGVAVIEGERRLPADARSGFIRRLEIPHGRFRRRIELPAGLALDGHQLVDGCLYIRFRKGA</sequence>
<dbReference type="Proteomes" id="UP000276634">
    <property type="component" value="Unassembled WGS sequence"/>
</dbReference>
<dbReference type="RefSeq" id="WP_123401042.1">
    <property type="nucleotide sequence ID" value="NZ_RJVI01000002.1"/>
</dbReference>
<proteinExistence type="inferred from homology"/>
<feature type="domain" description="SHSP" evidence="3">
    <location>
        <begin position="32"/>
        <end position="130"/>
    </location>
</feature>
<dbReference type="Pfam" id="PF00011">
    <property type="entry name" value="HSP20"/>
    <property type="match status" value="1"/>
</dbReference>
<dbReference type="PROSITE" id="PS01031">
    <property type="entry name" value="SHSP"/>
    <property type="match status" value="1"/>
</dbReference>
<evidence type="ECO:0000313" key="4">
    <source>
        <dbReference type="EMBL" id="ROR32066.1"/>
    </source>
</evidence>
<dbReference type="SUPFAM" id="SSF49764">
    <property type="entry name" value="HSP20-like chaperones"/>
    <property type="match status" value="1"/>
</dbReference>
<accession>A0A3N1XZP8</accession>
<evidence type="ECO:0000256" key="2">
    <source>
        <dbReference type="RuleBase" id="RU003616"/>
    </source>
</evidence>
<gene>
    <name evidence="4" type="ORF">EDC57_1254</name>
</gene>
<evidence type="ECO:0000259" key="3">
    <source>
        <dbReference type="PROSITE" id="PS01031"/>
    </source>
</evidence>
<comment type="similarity">
    <text evidence="1 2">Belongs to the small heat shock protein (HSP20) family.</text>
</comment>
<organism evidence="4 5">
    <name type="scientific">Inmirania thermothiophila</name>
    <dbReference type="NCBI Taxonomy" id="1750597"/>
    <lineage>
        <taxon>Bacteria</taxon>
        <taxon>Pseudomonadati</taxon>
        <taxon>Pseudomonadota</taxon>
        <taxon>Gammaproteobacteria</taxon>
        <taxon>Chromatiales</taxon>
        <taxon>Ectothiorhodospiraceae</taxon>
        <taxon>Inmirania</taxon>
    </lineage>
</organism>
<dbReference type="Gene3D" id="2.60.40.790">
    <property type="match status" value="1"/>
</dbReference>
<name>A0A3N1XZP8_9GAMM</name>
<dbReference type="InterPro" id="IPR008978">
    <property type="entry name" value="HSP20-like_chaperone"/>
</dbReference>
<comment type="caution">
    <text evidence="4">The sequence shown here is derived from an EMBL/GenBank/DDBJ whole genome shotgun (WGS) entry which is preliminary data.</text>
</comment>
<evidence type="ECO:0000256" key="1">
    <source>
        <dbReference type="PROSITE-ProRule" id="PRU00285"/>
    </source>
</evidence>
<keyword evidence="5" id="KW-1185">Reference proteome</keyword>
<evidence type="ECO:0000313" key="5">
    <source>
        <dbReference type="Proteomes" id="UP000276634"/>
    </source>
</evidence>
<dbReference type="EMBL" id="RJVI01000002">
    <property type="protein sequence ID" value="ROR32066.1"/>
    <property type="molecule type" value="Genomic_DNA"/>
</dbReference>